<sequence length="804" mass="84329">MQGCLDFLPVNYAIRRNTSCSLTAAVGLLSFSLGVSGADFCVGNSRDLQNALVAATTNGEADRIALVKSTYAGNFRYESAEGQALELLGGYDPGCRSRTVDPTNTKLIGAGNGEVFTFTGGPGAGFTLEGVTVSGGNPTSEYLGAGLNVFTSSEPLVEVLLNQNRFADNSGTGAYIDADGVIVSNSSFEDNAGGGVSVSGGIVGVNIANNSFSRNQGAGIGIYASHGYAILTGNRFSDNGGGASVSGFGCGATFSDNSFTGNGTAESSGHAISVDCYRGSAVLNRNRLVGNQGGGAYVDAGGGGTATLIGNRFFNNAAPEYGGGAYVTTWAGRSTITNNRFVGNVATMGGGAIYVESAFFTTLTNNRFVDNETAGYGGGAYFSAYTDENILTNNSFTGNLAGDGGGLGLYVQSNNTVLSNNLFWNNAATGNGDDLWIDNDPDGDLLPSQPVLMHNAFDQAIPAGFYVTDPIRLDPSNMDALDPVFGDEDQHLSARSPMINAGDRSAPALPMADIDGDPRIAGRTVDIGADEYVALTVDFGADGLWHYDETWRQLTNWDPGAAGITGWTNGLAADFDDAGLWGCEGMLTSRDPGDVIEGWSGGLAVDFDSDGLWNYNGARWIRLTTWDAEEMAWWSDGLAVDFGADGLWIYDGSDWTRLTTWDAGDGGMSAWSGGLAVDFDAEGLWSYDGTKWSRLKAWDVGSGGMSAWSGGLAVDFDADGLWSHDGARWTRLTTFDARDALNGWQGSLAVDFDAAGLWSYDGLVWRWLSARDADAMSDAELNQALTPHGRPDATCTSSQRVELP</sequence>
<keyword evidence="1" id="KW-0677">Repeat</keyword>
<dbReference type="InterPro" id="IPR059226">
    <property type="entry name" value="Choice_anch_Q_dom"/>
</dbReference>
<dbReference type="InterPro" id="IPR039448">
    <property type="entry name" value="Beta_helix"/>
</dbReference>
<dbReference type="InterPro" id="IPR012334">
    <property type="entry name" value="Pectin_lyas_fold"/>
</dbReference>
<evidence type="ECO:0000313" key="6">
    <source>
        <dbReference type="Proteomes" id="UP000005459"/>
    </source>
</evidence>
<evidence type="ECO:0000256" key="3">
    <source>
        <dbReference type="SAM" id="SignalP"/>
    </source>
</evidence>
<feature type="region of interest" description="Disordered" evidence="2">
    <location>
        <begin position="784"/>
        <end position="804"/>
    </location>
</feature>
<dbReference type="InterPro" id="IPR051550">
    <property type="entry name" value="SCF-Subunits/Alg-Epimerases"/>
</dbReference>
<evidence type="ECO:0000259" key="4">
    <source>
        <dbReference type="Pfam" id="PF13229"/>
    </source>
</evidence>
<dbReference type="SMART" id="SM00710">
    <property type="entry name" value="PbH1"/>
    <property type="match status" value="11"/>
</dbReference>
<keyword evidence="3" id="KW-0732">Signal</keyword>
<dbReference type="Gene3D" id="2.160.20.10">
    <property type="entry name" value="Single-stranded right-handed beta-helix, Pectin lyase-like"/>
    <property type="match status" value="2"/>
</dbReference>
<dbReference type="eggNOG" id="COG1653">
    <property type="taxonomic scope" value="Bacteria"/>
</dbReference>
<organism evidence="5 6">
    <name type="scientific">Thiocapsa marina 5811</name>
    <dbReference type="NCBI Taxonomy" id="768671"/>
    <lineage>
        <taxon>Bacteria</taxon>
        <taxon>Pseudomonadati</taxon>
        <taxon>Pseudomonadota</taxon>
        <taxon>Gammaproteobacteria</taxon>
        <taxon>Chromatiales</taxon>
        <taxon>Chromatiaceae</taxon>
        <taxon>Thiocapsa</taxon>
    </lineage>
</organism>
<dbReference type="AlphaFoldDB" id="F9U6M9"/>
<evidence type="ECO:0000256" key="2">
    <source>
        <dbReference type="SAM" id="MobiDB-lite"/>
    </source>
</evidence>
<accession>F9U6M9</accession>
<feature type="domain" description="Right handed beta helix" evidence="4">
    <location>
        <begin position="206"/>
        <end position="341"/>
    </location>
</feature>
<dbReference type="Pfam" id="PF13229">
    <property type="entry name" value="Beta_helix"/>
    <property type="match status" value="1"/>
</dbReference>
<dbReference type="NCBIfam" id="NF041518">
    <property type="entry name" value="choice_anch_Q"/>
    <property type="match status" value="1"/>
</dbReference>
<reference evidence="5 6" key="1">
    <citation type="submission" date="2011-06" db="EMBL/GenBank/DDBJ databases">
        <title>The draft genome of Thiocapsa marina 5811.</title>
        <authorList>
            <consortium name="US DOE Joint Genome Institute (JGI-PGF)"/>
            <person name="Lucas S."/>
            <person name="Han J."/>
            <person name="Cheng J.-F."/>
            <person name="Goodwin L."/>
            <person name="Pitluck S."/>
            <person name="Peters L."/>
            <person name="Land M.L."/>
            <person name="Hauser L."/>
            <person name="Vogl K."/>
            <person name="Liu Z."/>
            <person name="Imhoff J."/>
            <person name="Thiel V."/>
            <person name="Frigaard N.-U."/>
            <person name="Bryant D."/>
            <person name="Woyke T.J."/>
        </authorList>
    </citation>
    <scope>NUCLEOTIDE SEQUENCE [LARGE SCALE GENOMIC DNA]</scope>
    <source>
        <strain evidence="5 6">5811</strain>
    </source>
</reference>
<feature type="compositionally biased region" description="Polar residues" evidence="2">
    <location>
        <begin position="794"/>
        <end position="804"/>
    </location>
</feature>
<dbReference type="SUPFAM" id="SSF51126">
    <property type="entry name" value="Pectin lyase-like"/>
    <property type="match status" value="2"/>
</dbReference>
<dbReference type="PANTHER" id="PTHR22990">
    <property type="entry name" value="F-BOX ONLY PROTEIN"/>
    <property type="match status" value="1"/>
</dbReference>
<dbReference type="STRING" id="768671.ThimaDRAFT_0581"/>
<proteinExistence type="predicted"/>
<dbReference type="Proteomes" id="UP000005459">
    <property type="component" value="Unassembled WGS sequence"/>
</dbReference>
<dbReference type="InterPro" id="IPR006626">
    <property type="entry name" value="PbH1"/>
</dbReference>
<feature type="signal peptide" evidence="3">
    <location>
        <begin position="1"/>
        <end position="37"/>
    </location>
</feature>
<dbReference type="PANTHER" id="PTHR22990:SF15">
    <property type="entry name" value="F-BOX ONLY PROTEIN 10"/>
    <property type="match status" value="1"/>
</dbReference>
<dbReference type="EMBL" id="AFWV01000002">
    <property type="protein sequence ID" value="EGV19905.1"/>
    <property type="molecule type" value="Genomic_DNA"/>
</dbReference>
<keyword evidence="6" id="KW-1185">Reference proteome</keyword>
<gene>
    <name evidence="5" type="ORF">ThimaDRAFT_0581</name>
</gene>
<evidence type="ECO:0000313" key="5">
    <source>
        <dbReference type="EMBL" id="EGV19905.1"/>
    </source>
</evidence>
<name>F9U6M9_9GAMM</name>
<dbReference type="InterPro" id="IPR011050">
    <property type="entry name" value="Pectin_lyase_fold/virulence"/>
</dbReference>
<dbReference type="PATRIC" id="fig|768671.3.peg.634"/>
<protein>
    <recommendedName>
        <fullName evidence="4">Right handed beta helix domain-containing protein</fullName>
    </recommendedName>
</protein>
<evidence type="ECO:0000256" key="1">
    <source>
        <dbReference type="ARBA" id="ARBA00022737"/>
    </source>
</evidence>
<feature type="chain" id="PRO_5003394252" description="Right handed beta helix domain-containing protein" evidence="3">
    <location>
        <begin position="38"/>
        <end position="804"/>
    </location>
</feature>
<dbReference type="eggNOG" id="COG1470">
    <property type="taxonomic scope" value="Bacteria"/>
</dbReference>